<dbReference type="InterPro" id="IPR002346">
    <property type="entry name" value="Mopterin_DH_FAD-bd"/>
</dbReference>
<sequence length="448" mass="49600">MRPPYPRHFKYIKANSVEEALQYVEEGYRPLAGGQSLSTLLKLGVVAYEGLVDIFELDELRYIREEEKLKIGALLTHNDVAMHETVVRWAPALSLAAWHIADLQVRNRGTIGGSLAHADPAANYPAVLAALNAEVAVRRKKGVYTYPISQFIKGPYETEAEGGLVVEIAVPKWSRQGVVVYKRRGASYPSLIIAVAAEEENGVVTKSRIAVGGLYTRPVVLEGALDGLTPAEARDRADKIAAEMPEGEPYDDPHMKYDEKRGLLPIFMSKALAQLSGRAEWTLPKKREVEKWRGSGGNSAWINGGEFIIDAEPRRLLIDFLREKGFKEVKRGCDEGRCGACTVLLDGRAVKSCTIFAVQAAGHRVETVRSLQRGGQLHPVQKAFLEEYAMQCGYCTHGFIMAAVDYLRIDPQARDDVLKLSVKNICRCTGYLNIIKAIKKASVYLQSK</sequence>
<comment type="caution">
    <text evidence="9">The sequence shown here is derived from an EMBL/GenBank/DDBJ whole genome shotgun (WGS) entry which is preliminary data.</text>
</comment>
<dbReference type="OrthoDB" id="37184at2157"/>
<dbReference type="SUPFAM" id="SSF55447">
    <property type="entry name" value="CO dehydrogenase flavoprotein C-terminal domain-like"/>
    <property type="match status" value="1"/>
</dbReference>
<evidence type="ECO:0000313" key="11">
    <source>
        <dbReference type="Proteomes" id="UP000257123"/>
    </source>
</evidence>
<protein>
    <submittedName>
        <fullName evidence="9">Molybdopterin-binding protein</fullName>
    </submittedName>
</protein>
<dbReference type="PROSITE" id="PS51387">
    <property type="entry name" value="FAD_PCMH"/>
    <property type="match status" value="1"/>
</dbReference>
<dbReference type="Gene3D" id="3.10.20.30">
    <property type="match status" value="1"/>
</dbReference>
<feature type="domain" description="2Fe-2S ferredoxin-type" evidence="6">
    <location>
        <begin position="298"/>
        <end position="371"/>
    </location>
</feature>
<dbReference type="PROSITE" id="PS51085">
    <property type="entry name" value="2FE2S_FER_2"/>
    <property type="match status" value="1"/>
</dbReference>
<dbReference type="SUPFAM" id="SSF54292">
    <property type="entry name" value="2Fe-2S ferredoxin-like"/>
    <property type="match status" value="1"/>
</dbReference>
<dbReference type="InterPro" id="IPR036683">
    <property type="entry name" value="CO_DH_flav_C_dom_sf"/>
</dbReference>
<dbReference type="EMBL" id="NMUE01000048">
    <property type="protein sequence ID" value="RFA93957.1"/>
    <property type="molecule type" value="Genomic_DNA"/>
</dbReference>
<organism evidence="9 10">
    <name type="scientific">Pyrobaculum aerophilum</name>
    <dbReference type="NCBI Taxonomy" id="13773"/>
    <lineage>
        <taxon>Archaea</taxon>
        <taxon>Thermoproteota</taxon>
        <taxon>Thermoprotei</taxon>
        <taxon>Thermoproteales</taxon>
        <taxon>Thermoproteaceae</taxon>
        <taxon>Pyrobaculum</taxon>
    </lineage>
</organism>
<dbReference type="PANTHER" id="PTHR44379:SF5">
    <property type="entry name" value="OXIDOREDUCTASE WITH IRON-SULFUR SUBUNIT"/>
    <property type="match status" value="1"/>
</dbReference>
<dbReference type="SUPFAM" id="SSF56176">
    <property type="entry name" value="FAD-binding/transporter-associated domain-like"/>
    <property type="match status" value="1"/>
</dbReference>
<proteinExistence type="predicted"/>
<dbReference type="Gene3D" id="3.30.390.50">
    <property type="entry name" value="CO dehydrogenase flavoprotein, C-terminal domain"/>
    <property type="match status" value="1"/>
</dbReference>
<reference evidence="10 11" key="1">
    <citation type="submission" date="2017-07" db="EMBL/GenBank/DDBJ databases">
        <title>Draft genome sequence of aerobic hyperthermophilic archaea, Pyrobaculum aerophilum YKB31 and YKB32.</title>
        <authorList>
            <person name="Mochizuki T."/>
            <person name="Berliner A.J."/>
            <person name="Yoshida-Takashima Y."/>
            <person name="Takaki Y."/>
            <person name="Nunoura T."/>
            <person name="Takai K."/>
        </authorList>
    </citation>
    <scope>NUCLEOTIDE SEQUENCE [LARGE SCALE GENOMIC DNA]</scope>
    <source>
        <strain evidence="8 11">YKB31</strain>
        <strain evidence="9 10">YKB32</strain>
    </source>
</reference>
<dbReference type="Pfam" id="PF01799">
    <property type="entry name" value="Fer2_2"/>
    <property type="match status" value="1"/>
</dbReference>
<evidence type="ECO:0000259" key="6">
    <source>
        <dbReference type="PROSITE" id="PS51085"/>
    </source>
</evidence>
<dbReference type="PROSITE" id="PS00197">
    <property type="entry name" value="2FE2S_FER_1"/>
    <property type="match status" value="1"/>
</dbReference>
<dbReference type="InterPro" id="IPR036010">
    <property type="entry name" value="2Fe-2S_ferredoxin-like_sf"/>
</dbReference>
<dbReference type="InterPro" id="IPR016169">
    <property type="entry name" value="FAD-bd_PCMH_sub2"/>
</dbReference>
<evidence type="ECO:0000256" key="4">
    <source>
        <dbReference type="ARBA" id="ARBA00023004"/>
    </source>
</evidence>
<dbReference type="InterPro" id="IPR005107">
    <property type="entry name" value="CO_DH_flav_C"/>
</dbReference>
<keyword evidence="4" id="KW-0408">Iron</keyword>
<dbReference type="SUPFAM" id="SSF47741">
    <property type="entry name" value="CO dehydrogenase ISP C-domain like"/>
    <property type="match status" value="1"/>
</dbReference>
<keyword evidence="5" id="KW-0411">Iron-sulfur</keyword>
<evidence type="ECO:0000313" key="10">
    <source>
        <dbReference type="Proteomes" id="UP000256877"/>
    </source>
</evidence>
<dbReference type="Pfam" id="PF00941">
    <property type="entry name" value="FAD_binding_5"/>
    <property type="match status" value="1"/>
</dbReference>
<dbReference type="RefSeq" id="WP_116421834.1">
    <property type="nucleotide sequence ID" value="NZ_NMUE01000048.1"/>
</dbReference>
<dbReference type="Proteomes" id="UP000256877">
    <property type="component" value="Unassembled WGS sequence"/>
</dbReference>
<dbReference type="InterPro" id="IPR036318">
    <property type="entry name" value="FAD-bd_PCMH-like_sf"/>
</dbReference>
<evidence type="ECO:0000313" key="9">
    <source>
        <dbReference type="EMBL" id="RFA96829.1"/>
    </source>
</evidence>
<evidence type="ECO:0000256" key="5">
    <source>
        <dbReference type="ARBA" id="ARBA00023014"/>
    </source>
</evidence>
<dbReference type="CDD" id="cd00207">
    <property type="entry name" value="fer2"/>
    <property type="match status" value="1"/>
</dbReference>
<dbReference type="EMBL" id="NMUF01000033">
    <property type="protein sequence ID" value="RFA96829.1"/>
    <property type="molecule type" value="Genomic_DNA"/>
</dbReference>
<dbReference type="Pfam" id="PF00111">
    <property type="entry name" value="Fer2"/>
    <property type="match status" value="1"/>
</dbReference>
<dbReference type="GO" id="GO:0046872">
    <property type="term" value="F:metal ion binding"/>
    <property type="evidence" value="ECO:0007669"/>
    <property type="project" value="UniProtKB-KW"/>
</dbReference>
<dbReference type="InterPro" id="IPR002888">
    <property type="entry name" value="2Fe-2S-bd"/>
</dbReference>
<dbReference type="InterPro" id="IPR006058">
    <property type="entry name" value="2Fe2S_fd_BS"/>
</dbReference>
<dbReference type="SMART" id="SM01092">
    <property type="entry name" value="CO_deh_flav_C"/>
    <property type="match status" value="1"/>
</dbReference>
<dbReference type="GO" id="GO:0051537">
    <property type="term" value="F:2 iron, 2 sulfur cluster binding"/>
    <property type="evidence" value="ECO:0007669"/>
    <property type="project" value="UniProtKB-KW"/>
</dbReference>
<dbReference type="Gene3D" id="3.30.465.10">
    <property type="match status" value="1"/>
</dbReference>
<evidence type="ECO:0000256" key="3">
    <source>
        <dbReference type="ARBA" id="ARBA00023002"/>
    </source>
</evidence>
<gene>
    <name evidence="8" type="ORF">CGL51_11665</name>
    <name evidence="9" type="ORF">CGL52_10235</name>
</gene>
<dbReference type="InterPro" id="IPR016166">
    <property type="entry name" value="FAD-bd_PCMH"/>
</dbReference>
<dbReference type="Gene3D" id="3.30.43.10">
    <property type="entry name" value="Uridine Diphospho-n-acetylenolpyruvylglucosamine Reductase, domain 2"/>
    <property type="match status" value="1"/>
</dbReference>
<dbReference type="Proteomes" id="UP000257123">
    <property type="component" value="Unassembled WGS sequence"/>
</dbReference>
<keyword evidence="3" id="KW-0560">Oxidoreductase</keyword>
<name>A0A371R0L3_9CREN</name>
<evidence type="ECO:0000259" key="7">
    <source>
        <dbReference type="PROSITE" id="PS51387"/>
    </source>
</evidence>
<dbReference type="Gene3D" id="1.10.150.120">
    <property type="entry name" value="[2Fe-2S]-binding domain"/>
    <property type="match status" value="1"/>
</dbReference>
<evidence type="ECO:0000313" key="8">
    <source>
        <dbReference type="EMBL" id="RFA93957.1"/>
    </source>
</evidence>
<dbReference type="AlphaFoldDB" id="A0A371R0L3"/>
<dbReference type="InterPro" id="IPR036884">
    <property type="entry name" value="2Fe-2S-bd_dom_sf"/>
</dbReference>
<dbReference type="InterPro" id="IPR051452">
    <property type="entry name" value="Diverse_Oxidoreductases"/>
</dbReference>
<dbReference type="GO" id="GO:0016491">
    <property type="term" value="F:oxidoreductase activity"/>
    <property type="evidence" value="ECO:0007669"/>
    <property type="project" value="UniProtKB-KW"/>
</dbReference>
<evidence type="ECO:0000256" key="2">
    <source>
        <dbReference type="ARBA" id="ARBA00022723"/>
    </source>
</evidence>
<dbReference type="GO" id="GO:0071949">
    <property type="term" value="F:FAD binding"/>
    <property type="evidence" value="ECO:0007669"/>
    <property type="project" value="InterPro"/>
</dbReference>
<accession>A0A371R0L3</accession>
<dbReference type="InterPro" id="IPR016167">
    <property type="entry name" value="FAD-bd_PCMH_sub1"/>
</dbReference>
<dbReference type="InterPro" id="IPR001041">
    <property type="entry name" value="2Fe-2S_ferredoxin-type"/>
</dbReference>
<keyword evidence="1" id="KW-0001">2Fe-2S</keyword>
<feature type="domain" description="FAD-binding PCMH-type" evidence="7">
    <location>
        <begin position="1"/>
        <end position="175"/>
    </location>
</feature>
<dbReference type="PANTHER" id="PTHR44379">
    <property type="entry name" value="OXIDOREDUCTASE WITH IRON-SULFUR SUBUNIT"/>
    <property type="match status" value="1"/>
</dbReference>
<dbReference type="InterPro" id="IPR012675">
    <property type="entry name" value="Beta-grasp_dom_sf"/>
</dbReference>
<evidence type="ECO:0000256" key="1">
    <source>
        <dbReference type="ARBA" id="ARBA00022714"/>
    </source>
</evidence>
<keyword evidence="2" id="KW-0479">Metal-binding</keyword>